<dbReference type="EMBL" id="JALLPJ020000332">
    <property type="protein sequence ID" value="KAL3795181.1"/>
    <property type="molecule type" value="Genomic_DNA"/>
</dbReference>
<reference evidence="3 4" key="1">
    <citation type="submission" date="2024-10" db="EMBL/GenBank/DDBJ databases">
        <title>Updated reference genomes for cyclostephanoid diatoms.</title>
        <authorList>
            <person name="Roberts W.R."/>
            <person name="Alverson A.J."/>
        </authorList>
    </citation>
    <scope>NUCLEOTIDE SEQUENCE [LARGE SCALE GENOMIC DNA]</scope>
    <source>
        <strain evidence="3 4">AJA010-31</strain>
    </source>
</reference>
<evidence type="ECO:0000313" key="3">
    <source>
        <dbReference type="EMBL" id="KAL3795181.1"/>
    </source>
</evidence>
<dbReference type="AlphaFoldDB" id="A0ABD3Q6M1"/>
<accession>A0ABD3Q6M1</accession>
<evidence type="ECO:0000313" key="4">
    <source>
        <dbReference type="Proteomes" id="UP001530400"/>
    </source>
</evidence>
<dbReference type="InterPro" id="IPR005069">
    <property type="entry name" value="Nucl-diP-sugar_transferase"/>
</dbReference>
<dbReference type="Pfam" id="PF03407">
    <property type="entry name" value="Nucleotid_trans"/>
    <property type="match status" value="1"/>
</dbReference>
<feature type="domain" description="Nucleotide-diphospho-sugar transferase" evidence="2">
    <location>
        <begin position="343"/>
        <end position="556"/>
    </location>
</feature>
<name>A0ABD3Q6M1_9STRA</name>
<protein>
    <recommendedName>
        <fullName evidence="2">Nucleotide-diphospho-sugar transferase domain-containing protein</fullName>
    </recommendedName>
</protein>
<organism evidence="3 4">
    <name type="scientific">Cyclotella atomus</name>
    <dbReference type="NCBI Taxonomy" id="382360"/>
    <lineage>
        <taxon>Eukaryota</taxon>
        <taxon>Sar</taxon>
        <taxon>Stramenopiles</taxon>
        <taxon>Ochrophyta</taxon>
        <taxon>Bacillariophyta</taxon>
        <taxon>Coscinodiscophyceae</taxon>
        <taxon>Thalassiosirophycidae</taxon>
        <taxon>Stephanodiscales</taxon>
        <taxon>Stephanodiscaceae</taxon>
        <taxon>Cyclotella</taxon>
    </lineage>
</organism>
<evidence type="ECO:0000256" key="1">
    <source>
        <dbReference type="SAM" id="Phobius"/>
    </source>
</evidence>
<keyword evidence="1" id="KW-0812">Transmembrane</keyword>
<keyword evidence="4" id="KW-1185">Reference proteome</keyword>
<dbReference type="Proteomes" id="UP001530400">
    <property type="component" value="Unassembled WGS sequence"/>
</dbReference>
<gene>
    <name evidence="3" type="ORF">ACHAWO_005353</name>
</gene>
<dbReference type="PANTHER" id="PTHR47032:SF1">
    <property type="entry name" value="UDP-D-XYLOSE:L-FUCOSE ALPHA-1,3-D-XYLOSYLTRANSFERASE-RELATED"/>
    <property type="match status" value="1"/>
</dbReference>
<sequence length="627" mass="70923">MASLPIRTAREKLPTFNRRSTPINATPIVLLVNISFVLLVCGSSYLAGSLWGRHSLELHDASLSVRGLFKESYSGGAADPECEEVRKKWIERRVMEELQKHQDKLQQHAESESIPYPNHPASQVKRFPYTMERFATGIARVNKDELDSYFDFGNPVEKGDGTGNEDAIIIYNDKRAIPSSDKSLAHAVEYNDGNGIPLLDTQTATENCDGMNVIFTGNPEHTAQCTAIIGNYESYHIQRWMRTDGGAIDHNLPLVHVSRGFAPRGKSNFYAPPYDGKNSQVKKHWSMLLTFLQNVDSVLEDLEPILKKVSRNNAVVVLTCNHGQSELLVNFACSAQARGFDLGHVLVFPTDKETKELAEGLGLATYYDEKNMGPLPSGGAKRYGDKYFTAMMYAKVLCVIYPLLLNYDVLFQDVDIVYFKDPLDYFQKEPSIQHFDVMFQHDGSNTIRYEPYSANSGFYYVRANKKSQYLFTSLLYHSDLILTWDSHQQALVQLLAEHSSLFGLNVKVFTRDTEMFPGGFQFHQRHQFMKKMLKGETDTYIFHMSWTASKKDKLLFLRQLGEWYVQDKCIEASASDILGRALPEGEAALVAPCCSAKPIFSCHYRDKPSKISCANSETIDKGNKSFW</sequence>
<feature type="transmembrane region" description="Helical" evidence="1">
    <location>
        <begin position="28"/>
        <end position="51"/>
    </location>
</feature>
<evidence type="ECO:0000259" key="2">
    <source>
        <dbReference type="Pfam" id="PF03407"/>
    </source>
</evidence>
<comment type="caution">
    <text evidence="3">The sequence shown here is derived from an EMBL/GenBank/DDBJ whole genome shotgun (WGS) entry which is preliminary data.</text>
</comment>
<dbReference type="InterPro" id="IPR052636">
    <property type="entry name" value="UDP-D-xylose:L-fucose_XylT"/>
</dbReference>
<keyword evidence="1" id="KW-0472">Membrane</keyword>
<proteinExistence type="predicted"/>
<keyword evidence="1" id="KW-1133">Transmembrane helix</keyword>
<dbReference type="PANTHER" id="PTHR47032">
    <property type="entry name" value="UDP-D-XYLOSE:L-FUCOSE ALPHA-1,3-D-XYLOSYLTRANSFERASE-RELATED"/>
    <property type="match status" value="1"/>
</dbReference>